<dbReference type="OrthoDB" id="4350357at2"/>
<dbReference type="SUPFAM" id="SSF54211">
    <property type="entry name" value="Ribosomal protein S5 domain 2-like"/>
    <property type="match status" value="1"/>
</dbReference>
<dbReference type="InterPro" id="IPR020568">
    <property type="entry name" value="Ribosomal_Su5_D2-typ_SF"/>
</dbReference>
<keyword evidence="1" id="KW-0808">Transferase</keyword>
<dbReference type="EMBL" id="BBNO01000010">
    <property type="protein sequence ID" value="GAO12052.1"/>
    <property type="molecule type" value="Genomic_DNA"/>
</dbReference>
<comment type="caution">
    <text evidence="1">The sequence shown here is derived from an EMBL/GenBank/DDBJ whole genome shotgun (WGS) entry which is preliminary data.</text>
</comment>
<dbReference type="GO" id="GO:0016301">
    <property type="term" value="F:kinase activity"/>
    <property type="evidence" value="ECO:0007669"/>
    <property type="project" value="UniProtKB-KW"/>
</dbReference>
<keyword evidence="1" id="KW-0418">Kinase</keyword>
<evidence type="ECO:0000313" key="1">
    <source>
        <dbReference type="EMBL" id="GAO12052.1"/>
    </source>
</evidence>
<organism evidence="1 2">
    <name type="scientific">Streptomyces lydicamycinicus</name>
    <dbReference type="NCBI Taxonomy" id="1546107"/>
    <lineage>
        <taxon>Bacteria</taxon>
        <taxon>Bacillati</taxon>
        <taxon>Actinomycetota</taxon>
        <taxon>Actinomycetes</taxon>
        <taxon>Kitasatosporales</taxon>
        <taxon>Streptomycetaceae</taxon>
        <taxon>Streptomyces</taxon>
    </lineage>
</organism>
<gene>
    <name evidence="1" type="ORF">TPA0598_10_00220</name>
</gene>
<dbReference type="InterPro" id="IPR014721">
    <property type="entry name" value="Ribsml_uS5_D2-typ_fold_subgr"/>
</dbReference>
<proteinExistence type="predicted"/>
<dbReference type="AlphaFoldDB" id="A0A0P4REE6"/>
<accession>A0A0P4REE6</accession>
<reference evidence="2" key="1">
    <citation type="submission" date="2014-09" db="EMBL/GenBank/DDBJ databases">
        <title>Whole genome shotgun sequence of Streptomyces sp. NBRC 110027.</title>
        <authorList>
            <person name="Komaki H."/>
            <person name="Ichikawa N."/>
            <person name="Katano-Makiyama Y."/>
            <person name="Hosoyama A."/>
            <person name="Hashimoto M."/>
            <person name="Uohara A."/>
            <person name="Kitahashi Y."/>
            <person name="Ohji S."/>
            <person name="Kimura A."/>
            <person name="Yamazoe A."/>
            <person name="Igarashi Y."/>
            <person name="Fujita N."/>
        </authorList>
    </citation>
    <scope>NUCLEOTIDE SEQUENCE [LARGE SCALE GENOMIC DNA]</scope>
    <source>
        <strain evidence="2">NBRC 110027</strain>
    </source>
</reference>
<keyword evidence="2" id="KW-1185">Reference proteome</keyword>
<dbReference type="Gene3D" id="3.30.230.10">
    <property type="match status" value="1"/>
</dbReference>
<sequence>MNTVDLARRATADPLVRLLAHGFATAYHRRPEAVWRAPYAFRLTPPAEPPGTGTAPRAGWVAAANWYVGAAVAPRDDGMLRCGSLHQPAETAELPLTGPAGHAPGWAARPYAALRTLAAAGLGRGGADLYLNATLPDAVGLSGAEPLECAAALAVASVHADRGGCPPARAQLARLLAAGVPGDDALRRAVLFARPGRLLAPDGSCRPLRAPDGGPPPSLLLVTARRSTGGATATATALATAVHDALRAGAWSASWPGQRPGRSVLLLMPPDRRAAVRAAVADACRRCDLPVPRFLRIAVADAARRED</sequence>
<reference evidence="1 2" key="2">
    <citation type="journal article" date="2015" name="Stand. Genomic Sci.">
        <title>Draft genome sequence of marine-derived Streptomyces sp. TP-A0598, a producer of anti-MRSA antibiotic lydicamycins.</title>
        <authorList>
            <person name="Komaki H."/>
            <person name="Ichikawa N."/>
            <person name="Hosoyama A."/>
            <person name="Fujita N."/>
            <person name="Igarashi Y."/>
        </authorList>
    </citation>
    <scope>NUCLEOTIDE SEQUENCE [LARGE SCALE GENOMIC DNA]</scope>
    <source>
        <strain evidence="1 2">NBRC 110027</strain>
    </source>
</reference>
<dbReference type="RefSeq" id="WP_042160769.1">
    <property type="nucleotide sequence ID" value="NZ_BBNO01000010.1"/>
</dbReference>
<protein>
    <submittedName>
        <fullName evidence="1">Galactokinase</fullName>
    </submittedName>
</protein>
<evidence type="ECO:0000313" key="2">
    <source>
        <dbReference type="Proteomes" id="UP000048965"/>
    </source>
</evidence>
<name>A0A0P4REE6_9ACTN</name>
<dbReference type="Proteomes" id="UP000048965">
    <property type="component" value="Unassembled WGS sequence"/>
</dbReference>